<comment type="caution">
    <text evidence="2">The sequence shown here is derived from an EMBL/GenBank/DDBJ whole genome shotgun (WGS) entry which is preliminary data.</text>
</comment>
<keyword evidence="3" id="KW-1185">Reference proteome</keyword>
<dbReference type="EMBL" id="CALNXK010000283">
    <property type="protein sequence ID" value="CAH3180767.1"/>
    <property type="molecule type" value="Genomic_DNA"/>
</dbReference>
<dbReference type="InterPro" id="IPR029058">
    <property type="entry name" value="AB_hydrolase_fold"/>
</dbReference>
<feature type="domain" description="Serine aminopeptidase S33" evidence="1">
    <location>
        <begin position="1"/>
        <end position="44"/>
    </location>
</feature>
<accession>A0ABN8RNF0</accession>
<protein>
    <recommendedName>
        <fullName evidence="1">Serine aminopeptidase S33 domain-containing protein</fullName>
    </recommendedName>
</protein>
<organism evidence="2 3">
    <name type="scientific">Porites lobata</name>
    <dbReference type="NCBI Taxonomy" id="104759"/>
    <lineage>
        <taxon>Eukaryota</taxon>
        <taxon>Metazoa</taxon>
        <taxon>Cnidaria</taxon>
        <taxon>Anthozoa</taxon>
        <taxon>Hexacorallia</taxon>
        <taxon>Scleractinia</taxon>
        <taxon>Fungiina</taxon>
        <taxon>Poritidae</taxon>
        <taxon>Porites</taxon>
    </lineage>
</organism>
<dbReference type="Gene3D" id="3.40.50.1820">
    <property type="entry name" value="alpha/beta hydrolase"/>
    <property type="match status" value="1"/>
</dbReference>
<dbReference type="InterPro" id="IPR051044">
    <property type="entry name" value="MAG_DAG_Lipase"/>
</dbReference>
<dbReference type="InterPro" id="IPR022742">
    <property type="entry name" value="Hydrolase_4"/>
</dbReference>
<feature type="non-terminal residue" evidence="2">
    <location>
        <position position="1"/>
    </location>
</feature>
<reference evidence="2 3" key="1">
    <citation type="submission" date="2022-05" db="EMBL/GenBank/DDBJ databases">
        <authorList>
            <consortium name="Genoscope - CEA"/>
            <person name="William W."/>
        </authorList>
    </citation>
    <scope>NUCLEOTIDE SEQUENCE [LARGE SCALE GENOMIC DNA]</scope>
</reference>
<dbReference type="SUPFAM" id="SSF53474">
    <property type="entry name" value="alpha/beta-Hydrolases"/>
    <property type="match status" value="1"/>
</dbReference>
<dbReference type="Proteomes" id="UP001159405">
    <property type="component" value="Unassembled WGS sequence"/>
</dbReference>
<dbReference type="Pfam" id="PF12146">
    <property type="entry name" value="Hydrolase_4"/>
    <property type="match status" value="2"/>
</dbReference>
<feature type="domain" description="Serine aminopeptidase S33" evidence="1">
    <location>
        <begin position="79"/>
        <end position="204"/>
    </location>
</feature>
<dbReference type="PANTHER" id="PTHR11614">
    <property type="entry name" value="PHOSPHOLIPASE-RELATED"/>
    <property type="match status" value="1"/>
</dbReference>
<evidence type="ECO:0000313" key="2">
    <source>
        <dbReference type="EMBL" id="CAH3180767.1"/>
    </source>
</evidence>
<evidence type="ECO:0000313" key="3">
    <source>
        <dbReference type="Proteomes" id="UP001159405"/>
    </source>
</evidence>
<gene>
    <name evidence="2" type="ORF">PLOB_00023900</name>
</gene>
<sequence>HGQSEGERAHISDFSFYVRGVFKHIDQVTADNTGIPIFLFGHSVVCIDDRFSRPLTASITGIQSGFNAVKSHITKTQIQSNLHMRPPLVCVGRIVSWKMRSYQIRPPINPSLLSQDPTQVEKYANDSLNWHEGLKVRWVGAILDAMNEIQRNLSKLATPYLLVHGNGDQLVKIDGSHYLHENSPGNDKTFKVYKNGRHELLNEVEETASVVYKDILDWIQQKLP</sequence>
<evidence type="ECO:0000259" key="1">
    <source>
        <dbReference type="Pfam" id="PF12146"/>
    </source>
</evidence>
<proteinExistence type="predicted"/>
<name>A0ABN8RNF0_9CNID</name>